<dbReference type="PANTHER" id="PTHR11453">
    <property type="entry name" value="ANION EXCHANGE PROTEIN"/>
    <property type="match status" value="1"/>
</dbReference>
<dbReference type="SUPFAM" id="SSF55804">
    <property type="entry name" value="Phoshotransferase/anion transport protein"/>
    <property type="match status" value="1"/>
</dbReference>
<feature type="domain" description="Bicarbonate transporter-like transmembrane" evidence="11">
    <location>
        <begin position="432"/>
        <end position="1005"/>
    </location>
</feature>
<dbReference type="PRINTS" id="PR01231">
    <property type="entry name" value="HCO3TRNSPORT"/>
</dbReference>
<dbReference type="InterPro" id="IPR003024">
    <property type="entry name" value="Na/HCO3_transpt"/>
</dbReference>
<keyword evidence="13" id="KW-1185">Reference proteome</keyword>
<feature type="compositionally biased region" description="Basic and acidic residues" evidence="10">
    <location>
        <begin position="1073"/>
        <end position="1083"/>
    </location>
</feature>
<feature type="transmembrane region" description="Helical" evidence="9">
    <location>
        <begin position="546"/>
        <end position="568"/>
    </location>
</feature>
<feature type="transmembrane region" description="Helical" evidence="9">
    <location>
        <begin position="465"/>
        <end position="484"/>
    </location>
</feature>
<evidence type="ECO:0000256" key="7">
    <source>
        <dbReference type="ARBA" id="ARBA00023065"/>
    </source>
</evidence>
<keyword evidence="8 9" id="KW-0472">Membrane</keyword>
<evidence type="ECO:0000259" key="12">
    <source>
        <dbReference type="Pfam" id="PF07565"/>
    </source>
</evidence>
<evidence type="ECO:0000259" key="11">
    <source>
        <dbReference type="Pfam" id="PF00955"/>
    </source>
</evidence>
<keyword evidence="6 9" id="KW-1133">Transmembrane helix</keyword>
<name>A0A8B8D366_CRAVI</name>
<dbReference type="InterPro" id="IPR011531">
    <property type="entry name" value="HCO3_transpt-like_TM_dom"/>
</dbReference>
<dbReference type="GO" id="GO:0008510">
    <property type="term" value="F:sodium:bicarbonate symporter activity"/>
    <property type="evidence" value="ECO:0007669"/>
    <property type="project" value="TreeGrafter"/>
</dbReference>
<keyword evidence="4" id="KW-1003">Cell membrane</keyword>
<feature type="compositionally biased region" description="Polar residues" evidence="10">
    <location>
        <begin position="16"/>
        <end position="25"/>
    </location>
</feature>
<feature type="domain" description="Band 3 cytoplasmic" evidence="12">
    <location>
        <begin position="90"/>
        <end position="382"/>
    </location>
</feature>
<evidence type="ECO:0000256" key="5">
    <source>
        <dbReference type="ARBA" id="ARBA00022692"/>
    </source>
</evidence>
<dbReference type="InterPro" id="IPR016152">
    <property type="entry name" value="PTrfase/Anion_transptr"/>
</dbReference>
<protein>
    <recommendedName>
        <fullName evidence="9">Anion exchange protein</fullName>
    </recommendedName>
</protein>
<accession>A0A8B8D366</accession>
<dbReference type="GeneID" id="111123835"/>
<dbReference type="AlphaFoldDB" id="A0A8B8D366"/>
<feature type="transmembrane region" description="Helical" evidence="9">
    <location>
        <begin position="726"/>
        <end position="744"/>
    </location>
</feature>
<feature type="transmembrane region" description="Helical" evidence="9">
    <location>
        <begin position="491"/>
        <end position="510"/>
    </location>
</feature>
<feature type="transmembrane region" description="Helical" evidence="9">
    <location>
        <begin position="574"/>
        <end position="592"/>
    </location>
</feature>
<evidence type="ECO:0000256" key="8">
    <source>
        <dbReference type="ARBA" id="ARBA00023136"/>
    </source>
</evidence>
<dbReference type="InterPro" id="IPR003020">
    <property type="entry name" value="HCO3_transpt_euk"/>
</dbReference>
<organism evidence="13 14">
    <name type="scientific">Crassostrea virginica</name>
    <name type="common">Eastern oyster</name>
    <dbReference type="NCBI Taxonomy" id="6565"/>
    <lineage>
        <taxon>Eukaryota</taxon>
        <taxon>Metazoa</taxon>
        <taxon>Spiralia</taxon>
        <taxon>Lophotrochozoa</taxon>
        <taxon>Mollusca</taxon>
        <taxon>Bivalvia</taxon>
        <taxon>Autobranchia</taxon>
        <taxon>Pteriomorphia</taxon>
        <taxon>Ostreida</taxon>
        <taxon>Ostreoidea</taxon>
        <taxon>Ostreidae</taxon>
        <taxon>Crassostrea</taxon>
    </lineage>
</organism>
<evidence type="ECO:0000256" key="1">
    <source>
        <dbReference type="ARBA" id="ARBA00004554"/>
    </source>
</evidence>
<dbReference type="GO" id="GO:0008509">
    <property type="term" value="F:monoatomic anion transmembrane transporter activity"/>
    <property type="evidence" value="ECO:0007669"/>
    <property type="project" value="InterPro"/>
</dbReference>
<feature type="transmembrane region" description="Helical" evidence="9">
    <location>
        <begin position="875"/>
        <end position="894"/>
    </location>
</feature>
<dbReference type="Pfam" id="PF07565">
    <property type="entry name" value="Band_3_cyto"/>
    <property type="match status" value="1"/>
</dbReference>
<evidence type="ECO:0000313" key="13">
    <source>
        <dbReference type="Proteomes" id="UP000694844"/>
    </source>
</evidence>
<feature type="transmembrane region" description="Helical" evidence="9">
    <location>
        <begin position="900"/>
        <end position="925"/>
    </location>
</feature>
<dbReference type="GO" id="GO:0005452">
    <property type="term" value="F:solute:inorganic anion antiporter activity"/>
    <property type="evidence" value="ECO:0007669"/>
    <property type="project" value="InterPro"/>
</dbReference>
<evidence type="ECO:0000256" key="9">
    <source>
        <dbReference type="RuleBase" id="RU362035"/>
    </source>
</evidence>
<dbReference type="NCBIfam" id="TIGR00834">
    <property type="entry name" value="ae"/>
    <property type="match status" value="1"/>
</dbReference>
<feature type="compositionally biased region" description="Basic and acidic residues" evidence="10">
    <location>
        <begin position="380"/>
        <end position="390"/>
    </location>
</feature>
<dbReference type="GO" id="GO:0016323">
    <property type="term" value="C:basolateral plasma membrane"/>
    <property type="evidence" value="ECO:0007669"/>
    <property type="project" value="UniProtKB-SubCell"/>
</dbReference>
<dbReference type="PRINTS" id="PR01232">
    <property type="entry name" value="NAHCO3TRSPRT"/>
</dbReference>
<dbReference type="RefSeq" id="XP_022322170.1">
    <property type="nucleotide sequence ID" value="XM_022466462.1"/>
</dbReference>
<dbReference type="PANTHER" id="PTHR11453:SF36">
    <property type="entry name" value="ANION EXCHANGE PROTEIN"/>
    <property type="match status" value="1"/>
</dbReference>
<dbReference type="Gene3D" id="3.40.930.10">
    <property type="entry name" value="Mannitol-specific EII, Chain A"/>
    <property type="match status" value="1"/>
</dbReference>
<feature type="transmembrane region" description="Helical" evidence="9">
    <location>
        <begin position="970"/>
        <end position="988"/>
    </location>
</feature>
<evidence type="ECO:0000256" key="6">
    <source>
        <dbReference type="ARBA" id="ARBA00022989"/>
    </source>
</evidence>
<evidence type="ECO:0000256" key="10">
    <source>
        <dbReference type="SAM" id="MobiDB-lite"/>
    </source>
</evidence>
<feature type="region of interest" description="Disordered" evidence="10">
    <location>
        <begin position="1055"/>
        <end position="1094"/>
    </location>
</feature>
<evidence type="ECO:0000256" key="2">
    <source>
        <dbReference type="ARBA" id="ARBA00010993"/>
    </source>
</evidence>
<feature type="compositionally biased region" description="Low complexity" evidence="10">
    <location>
        <begin position="65"/>
        <end position="76"/>
    </location>
</feature>
<dbReference type="Gene3D" id="1.10.287.570">
    <property type="entry name" value="Helical hairpin bin"/>
    <property type="match status" value="1"/>
</dbReference>
<keyword evidence="5 9" id="KW-0812">Transmembrane</keyword>
<keyword evidence="7 9" id="KW-0406">Ion transport</keyword>
<dbReference type="InterPro" id="IPR013769">
    <property type="entry name" value="Band3_cytoplasmic_dom"/>
</dbReference>
<feature type="transmembrane region" description="Helical" evidence="9">
    <location>
        <begin position="820"/>
        <end position="847"/>
    </location>
</feature>
<feature type="transmembrane region" description="Helical" evidence="9">
    <location>
        <begin position="946"/>
        <end position="964"/>
    </location>
</feature>
<reference evidence="14" key="1">
    <citation type="submission" date="2025-08" db="UniProtKB">
        <authorList>
            <consortium name="RefSeq"/>
        </authorList>
    </citation>
    <scope>IDENTIFICATION</scope>
    <source>
        <tissue evidence="14">Whole sample</tissue>
    </source>
</reference>
<proteinExistence type="inferred from homology"/>
<keyword evidence="3 9" id="KW-0813">Transport</keyword>
<evidence type="ECO:0000256" key="3">
    <source>
        <dbReference type="ARBA" id="ARBA00022448"/>
    </source>
</evidence>
<evidence type="ECO:0000256" key="4">
    <source>
        <dbReference type="ARBA" id="ARBA00022475"/>
    </source>
</evidence>
<comment type="similarity">
    <text evidence="2 9">Belongs to the anion exchanger (TC 2.A.31) family.</text>
</comment>
<comment type="subcellular location">
    <subcellularLocation>
        <location evidence="1">Basolateral cell membrane</location>
        <topology evidence="1">Multi-pass membrane protein</topology>
    </subcellularLocation>
    <subcellularLocation>
        <location evidence="9">Membrane</location>
        <topology evidence="9">Multi-pass membrane protein</topology>
    </subcellularLocation>
</comment>
<dbReference type="Pfam" id="PF00955">
    <property type="entry name" value="HCO3_cotransp"/>
    <property type="match status" value="1"/>
</dbReference>
<dbReference type="FunFam" id="1.10.287.570:FF:000001">
    <property type="entry name" value="Anion exchange protein"/>
    <property type="match status" value="1"/>
</dbReference>
<dbReference type="GO" id="GO:0051453">
    <property type="term" value="P:regulation of intracellular pH"/>
    <property type="evidence" value="ECO:0007669"/>
    <property type="project" value="TreeGrafter"/>
</dbReference>
<feature type="region of interest" description="Disordered" evidence="10">
    <location>
        <begin position="1"/>
        <end position="78"/>
    </location>
</feature>
<dbReference type="Proteomes" id="UP000694844">
    <property type="component" value="Chromosome 3"/>
</dbReference>
<feature type="compositionally biased region" description="Low complexity" evidence="10">
    <location>
        <begin position="37"/>
        <end position="51"/>
    </location>
</feature>
<dbReference type="OrthoDB" id="1735926at2759"/>
<feature type="transmembrane region" description="Helical" evidence="9">
    <location>
        <begin position="775"/>
        <end position="794"/>
    </location>
</feature>
<feature type="transmembrane region" description="Helical" evidence="9">
    <location>
        <begin position="684"/>
        <end position="706"/>
    </location>
</feature>
<evidence type="ECO:0000313" key="14">
    <source>
        <dbReference type="RefSeq" id="XP_022322170.1"/>
    </source>
</evidence>
<gene>
    <name evidence="14" type="primary">LOC111123835</name>
</gene>
<feature type="region of interest" description="Disordered" evidence="10">
    <location>
        <begin position="380"/>
        <end position="410"/>
    </location>
</feature>
<sequence length="1094" mass="123728">MTDSNEETVRDYGLTRNFSSDNFSEASDAHRQMIGVRLPSRQQRPGRSSSSSRRRREQNGYPKNSDTSSPTSLSPSEHIQQLLGESDDTHAVFCQMDTLYTALNEYQWRETARWVKYEEDVEDGGERWSKPHVASLSLHSLFELRSSLLMGAVMLDMDAFHITQVADLIIDQLINAKLLESNLRNNVRAAIIANHAHQHQKRRRSMMPTEHESMADFRKRSMKRNFSRNMSFTSRDSSAKLNRNPNSVPENIGDILADSASSAKLNQQFMKKIPDGAEAANILVGELDCLKYQITALVRLTEARSFGDLTEVPLPTRFIFLLLGPPGCQNKNVEMGRAMSTMMVDEVFREVAYRAKNRQDILSGIDEFLDQVTVLPPGEWDPKIRIEPPDKVPSQDPRKQQNAKVPEGPKVAAEQIEEEESHVDPTLVRTGRLFGGLIADIKRKIPWYASDFKDCLHIQCVASTLYLYLATLTPNVTFGGLLGIATQQYMGTMECILTAAIVGILFALFAGQPLNILGSTGPMLVLEMIVFSFCMDQEWDYLPFRAWTGIWTTVIIMLIVAFDLSALVRYITRFTEESFACLIAIIFIYEAIKKVIGITKKYPVNLDPEHEYFFNCSCQPPVDNSTYINATNLTMAAGPTYAVQEITTMGYTNATSMDFSTLTEEMCTMYNGTMVGPDCGHHPYVADVFFLSVILFFGTYVIATSLKEFKTSGYFPSFVRQIVSDFAVLLAIILMVGMDIAIGIPTPKLEVPEKFSPTKPGRPWFINPISDKNPWWIILVSIIPAALSTILIFLDQQITAVIVNRKENKLKKGNGYHLDMFVVGICVLICSLLGLPWYVAATVSALAHIMSLKKESECSAPGEKPVFLGCREQRVTALVVGILSGLSVFMTKILKVIPMPVLYGVFLYMGVAALKGMQFVDRLALMFMPKKYQPDHMYLRHVPIKRVHLFTFFQIVSLSVLWVVKMIKSISILFPVMVLGTCIVRKLFDYVFAQRELKWLDDLMPEDKKMAKEDMEKAEEEAEKEKLLEEEDTKLNYDRVNISEEVNKTGMWLQVRRSSTRDDSTHNKNRKNMKNEENSEKKGQKAAFYFGENA</sequence>